<feature type="domain" description="Major facilitator superfamily (MFS) profile" evidence="7">
    <location>
        <begin position="12"/>
        <end position="390"/>
    </location>
</feature>
<dbReference type="GO" id="GO:0005886">
    <property type="term" value="C:plasma membrane"/>
    <property type="evidence" value="ECO:0007669"/>
    <property type="project" value="UniProtKB-SubCell"/>
</dbReference>
<protein>
    <submittedName>
        <fullName evidence="8">MFS transporter</fullName>
    </submittedName>
</protein>
<evidence type="ECO:0000259" key="7">
    <source>
        <dbReference type="PROSITE" id="PS50850"/>
    </source>
</evidence>
<feature type="transmembrane region" description="Helical" evidence="6">
    <location>
        <begin position="104"/>
        <end position="127"/>
    </location>
</feature>
<keyword evidence="9" id="KW-1185">Reference proteome</keyword>
<keyword evidence="3 6" id="KW-0812">Transmembrane</keyword>
<dbReference type="PANTHER" id="PTHR43385">
    <property type="entry name" value="RIBOFLAVIN TRANSPORTER RIBJ"/>
    <property type="match status" value="1"/>
</dbReference>
<evidence type="ECO:0000256" key="6">
    <source>
        <dbReference type="SAM" id="Phobius"/>
    </source>
</evidence>
<evidence type="ECO:0000256" key="2">
    <source>
        <dbReference type="ARBA" id="ARBA00022448"/>
    </source>
</evidence>
<feature type="transmembrane region" description="Helical" evidence="6">
    <location>
        <begin position="304"/>
        <end position="323"/>
    </location>
</feature>
<dbReference type="GO" id="GO:0022857">
    <property type="term" value="F:transmembrane transporter activity"/>
    <property type="evidence" value="ECO:0007669"/>
    <property type="project" value="InterPro"/>
</dbReference>
<evidence type="ECO:0000256" key="5">
    <source>
        <dbReference type="ARBA" id="ARBA00023136"/>
    </source>
</evidence>
<proteinExistence type="predicted"/>
<feature type="transmembrane region" description="Helical" evidence="6">
    <location>
        <begin position="279"/>
        <end position="298"/>
    </location>
</feature>
<keyword evidence="4 6" id="KW-1133">Transmembrane helix</keyword>
<dbReference type="EMBL" id="SPQB01000016">
    <property type="protein sequence ID" value="TFU32919.1"/>
    <property type="molecule type" value="Genomic_DNA"/>
</dbReference>
<reference evidence="8 9" key="1">
    <citation type="submission" date="2019-03" db="EMBL/GenBank/DDBJ databases">
        <title>Diversity of the mouse oral microbiome.</title>
        <authorList>
            <person name="Joseph S."/>
            <person name="Aduse-Opoku J."/>
            <person name="Curtis M."/>
            <person name="Wade W."/>
            <person name="Hashim A."/>
        </authorList>
    </citation>
    <scope>NUCLEOTIDE SEQUENCE [LARGE SCALE GENOMIC DNA]</scope>
    <source>
        <strain evidence="8 9">P1012</strain>
    </source>
</reference>
<dbReference type="InterPro" id="IPR020846">
    <property type="entry name" value="MFS_dom"/>
</dbReference>
<dbReference type="RefSeq" id="WP_135114351.1">
    <property type="nucleotide sequence ID" value="NZ_JADGLL010000016.1"/>
</dbReference>
<accession>A0A4Y9FXE3</accession>
<dbReference type="InterPro" id="IPR036259">
    <property type="entry name" value="MFS_trans_sf"/>
</dbReference>
<evidence type="ECO:0000313" key="8">
    <source>
        <dbReference type="EMBL" id="TFU32919.1"/>
    </source>
</evidence>
<dbReference type="InterPro" id="IPR011701">
    <property type="entry name" value="MFS"/>
</dbReference>
<comment type="caution">
    <text evidence="8">The sequence shown here is derived from an EMBL/GenBank/DDBJ whole genome shotgun (WGS) entry which is preliminary data.</text>
</comment>
<sequence>MDAAPEPWQPWRLAALSIGQVISWGILFYAMIVAAPVVAEDTGWPLALVTTLFSAGLIASALVGVPVGRRLDRHGPRAIMTLGSAVGSAGLAIVAMAPDPVWFGMGWLVAGSAQAAVLYQAAFTVLARRYRTRRRGAMTALTLAGGLASTVFAPIVAALLTATDWRTAFLLLAAVLAVTTIPLHWFTLEPTWQPLPAATDDDPDHRLGTVVRTRRFLALTISTVFVAASLYMVTLAIIPLFLEKGLDYTMSAWALGLLGAGQVIGRLIYVAIPHTAAPWVPLAATAGLSAVALALLAVIPGPAWLLIAVAVAAGAVRGAQTLVQGSAVAERWGTRSYGAINGVFAAPVTVVAALGPALGPLAATAAGGYTAMALAAAVVALCAAGAARLS</sequence>
<dbReference type="Proteomes" id="UP000298358">
    <property type="component" value="Unassembled WGS sequence"/>
</dbReference>
<feature type="transmembrane region" description="Helical" evidence="6">
    <location>
        <begin position="248"/>
        <end position="272"/>
    </location>
</feature>
<comment type="subcellular location">
    <subcellularLocation>
        <location evidence="1">Cell membrane</location>
        <topology evidence="1">Multi-pass membrane protein</topology>
    </subcellularLocation>
</comment>
<evidence type="ECO:0000256" key="1">
    <source>
        <dbReference type="ARBA" id="ARBA00004651"/>
    </source>
</evidence>
<dbReference type="InterPro" id="IPR052983">
    <property type="entry name" value="MFS_Riboflavin_Transporter"/>
</dbReference>
<organism evidence="8 9">
    <name type="scientific">Microbacterium paludicola</name>
    <dbReference type="NCBI Taxonomy" id="300019"/>
    <lineage>
        <taxon>Bacteria</taxon>
        <taxon>Bacillati</taxon>
        <taxon>Actinomycetota</taxon>
        <taxon>Actinomycetes</taxon>
        <taxon>Micrococcales</taxon>
        <taxon>Microbacteriaceae</taxon>
        <taxon>Microbacterium</taxon>
    </lineage>
</organism>
<feature type="transmembrane region" description="Helical" evidence="6">
    <location>
        <begin position="216"/>
        <end position="242"/>
    </location>
</feature>
<feature type="transmembrane region" description="Helical" evidence="6">
    <location>
        <begin position="45"/>
        <end position="67"/>
    </location>
</feature>
<feature type="transmembrane region" description="Helical" evidence="6">
    <location>
        <begin position="343"/>
        <end position="363"/>
    </location>
</feature>
<evidence type="ECO:0000313" key="9">
    <source>
        <dbReference type="Proteomes" id="UP000298358"/>
    </source>
</evidence>
<dbReference type="PANTHER" id="PTHR43385:SF1">
    <property type="entry name" value="RIBOFLAVIN TRANSPORTER RIBJ"/>
    <property type="match status" value="1"/>
</dbReference>
<feature type="transmembrane region" description="Helical" evidence="6">
    <location>
        <begin position="168"/>
        <end position="186"/>
    </location>
</feature>
<dbReference type="AlphaFoldDB" id="A0A4Y9FXE3"/>
<name>A0A4Y9FXE3_9MICO</name>
<feature type="transmembrane region" description="Helical" evidence="6">
    <location>
        <begin position="369"/>
        <end position="389"/>
    </location>
</feature>
<feature type="transmembrane region" description="Helical" evidence="6">
    <location>
        <begin position="21"/>
        <end position="39"/>
    </location>
</feature>
<feature type="transmembrane region" description="Helical" evidence="6">
    <location>
        <begin position="139"/>
        <end position="162"/>
    </location>
</feature>
<keyword evidence="5 6" id="KW-0472">Membrane</keyword>
<evidence type="ECO:0000256" key="4">
    <source>
        <dbReference type="ARBA" id="ARBA00022989"/>
    </source>
</evidence>
<dbReference type="Pfam" id="PF07690">
    <property type="entry name" value="MFS_1"/>
    <property type="match status" value="1"/>
</dbReference>
<evidence type="ECO:0000256" key="3">
    <source>
        <dbReference type="ARBA" id="ARBA00022692"/>
    </source>
</evidence>
<keyword evidence="2" id="KW-0813">Transport</keyword>
<gene>
    <name evidence="8" type="ORF">E4U02_08165</name>
</gene>
<dbReference type="OrthoDB" id="7200137at2"/>
<feature type="transmembrane region" description="Helical" evidence="6">
    <location>
        <begin position="79"/>
        <end position="98"/>
    </location>
</feature>
<dbReference type="PROSITE" id="PS50850">
    <property type="entry name" value="MFS"/>
    <property type="match status" value="1"/>
</dbReference>
<dbReference type="SUPFAM" id="SSF103473">
    <property type="entry name" value="MFS general substrate transporter"/>
    <property type="match status" value="1"/>
</dbReference>
<dbReference type="Gene3D" id="1.20.1250.20">
    <property type="entry name" value="MFS general substrate transporter like domains"/>
    <property type="match status" value="1"/>
</dbReference>